<feature type="transmembrane region" description="Helical" evidence="1">
    <location>
        <begin position="216"/>
        <end position="235"/>
    </location>
</feature>
<sequence>MTSGRFYQMLPDSIPYSPCWQPLDVSLLMNGPLTRAELTDMTLGEIPYTHGLEPMERAGLPGYDSGVLCLLIGMFLLLAANFRHYSTFFKNFLSDLLSVRRREETFGVRTFSETGVQISIVLIACLCEGIIINSAFPERPVLGPVSGEFVIIGVFSLIAMVYYLWQLAAYGTVGAIFADKVSARMWMKGFNASQSLLCMLLVVPALFVLFNPAASRIIIILGIGFYILARLAFICKGFRLFYDNFGSLLYFILYLCTLEIVPLVLIYRAVLVLHNLLLQT</sequence>
<dbReference type="Proteomes" id="UP000297635">
    <property type="component" value="Unassembled WGS sequence"/>
</dbReference>
<protein>
    <submittedName>
        <fullName evidence="2">DUF4271 domain-containing protein</fullName>
    </submittedName>
</protein>
<feature type="transmembrane region" description="Helical" evidence="1">
    <location>
        <begin position="65"/>
        <end position="82"/>
    </location>
</feature>
<name>A0A4Z0V9L8_9BACT</name>
<feature type="transmembrane region" description="Helical" evidence="1">
    <location>
        <begin position="190"/>
        <end position="210"/>
    </location>
</feature>
<keyword evidence="1" id="KW-0812">Transmembrane</keyword>
<evidence type="ECO:0000313" key="2">
    <source>
        <dbReference type="EMBL" id="TGG40010.1"/>
    </source>
</evidence>
<organism evidence="2 3">
    <name type="scientific">Duncaniella freteri</name>
    <dbReference type="NCBI Taxonomy" id="2530391"/>
    <lineage>
        <taxon>Bacteria</taxon>
        <taxon>Pseudomonadati</taxon>
        <taxon>Bacteroidota</taxon>
        <taxon>Bacteroidia</taxon>
        <taxon>Bacteroidales</taxon>
        <taxon>Muribaculaceae</taxon>
        <taxon>Duncaniella</taxon>
    </lineage>
</organism>
<dbReference type="AlphaFoldDB" id="A0A4Z0V9L8"/>
<dbReference type="InterPro" id="IPR025367">
    <property type="entry name" value="DUF4271"/>
</dbReference>
<dbReference type="Pfam" id="PF14093">
    <property type="entry name" value="DUF4271"/>
    <property type="match status" value="1"/>
</dbReference>
<feature type="transmembrane region" description="Helical" evidence="1">
    <location>
        <begin position="118"/>
        <end position="137"/>
    </location>
</feature>
<reference evidence="2 3" key="1">
    <citation type="submission" date="2019-02" db="EMBL/GenBank/DDBJ databases">
        <title>Isolation and identification of novel species under the genus Muribaculum.</title>
        <authorList>
            <person name="Miyake S."/>
            <person name="Ding Y."/>
            <person name="Low A."/>
            <person name="Soh M."/>
            <person name="Seedorf H."/>
        </authorList>
    </citation>
    <scope>NUCLEOTIDE SEQUENCE [LARGE SCALE GENOMIC DNA]</scope>
    <source>
        <strain evidence="2 3">TLL-A3</strain>
    </source>
</reference>
<dbReference type="EMBL" id="SJSA01000001">
    <property type="protein sequence ID" value="TGG40010.1"/>
    <property type="molecule type" value="Genomic_DNA"/>
</dbReference>
<feature type="transmembrane region" description="Helical" evidence="1">
    <location>
        <begin position="149"/>
        <end position="178"/>
    </location>
</feature>
<comment type="caution">
    <text evidence="2">The sequence shown here is derived from an EMBL/GenBank/DDBJ whole genome shotgun (WGS) entry which is preliminary data.</text>
</comment>
<keyword evidence="3" id="KW-1185">Reference proteome</keyword>
<evidence type="ECO:0000256" key="1">
    <source>
        <dbReference type="SAM" id="Phobius"/>
    </source>
</evidence>
<proteinExistence type="predicted"/>
<keyword evidence="1" id="KW-1133">Transmembrane helix</keyword>
<keyword evidence="1" id="KW-0472">Membrane</keyword>
<accession>A0A4Z0V9L8</accession>
<evidence type="ECO:0000313" key="3">
    <source>
        <dbReference type="Proteomes" id="UP000297635"/>
    </source>
</evidence>
<feature type="transmembrane region" description="Helical" evidence="1">
    <location>
        <begin position="247"/>
        <end position="270"/>
    </location>
</feature>
<gene>
    <name evidence="2" type="ORF">EZ315_04595</name>
</gene>